<dbReference type="Proteomes" id="UP000529417">
    <property type="component" value="Unassembled WGS sequence"/>
</dbReference>
<sequence length="191" mass="21392">MTSRTCLETTVLKNPAVNAVWQGWHHLQLPQCWLVAGCLAQTVWNARFGLPGMHGISDIDLIYFDPTDLSLSGEQAHAERIRALFPDLGIWMDVKNEARVHLWYAARFGFQIRPYSSAVDAIDTFPTTATTIGMRPGPHGCEIHATFGLGDLFAGVVRPNKRLITRGIYEAKVAKWRVHWPDLRVVGWDAG</sequence>
<dbReference type="AlphaFoldDB" id="A0A7Z0HYF9"/>
<evidence type="ECO:0000313" key="1">
    <source>
        <dbReference type="EMBL" id="NYS24616.1"/>
    </source>
</evidence>
<keyword evidence="2" id="KW-1185">Reference proteome</keyword>
<gene>
    <name evidence="1" type="ORF">HUK65_06390</name>
</gene>
<comment type="caution">
    <text evidence="1">The sequence shown here is derived from an EMBL/GenBank/DDBJ whole genome shotgun (WGS) entry which is preliminary data.</text>
</comment>
<dbReference type="InterPro" id="IPR009267">
    <property type="entry name" value="NTP_transf_6"/>
</dbReference>
<accession>A0A7Z0HYF9</accession>
<protein>
    <submittedName>
        <fullName evidence="1">Nucleotidyltransferase family protein</fullName>
    </submittedName>
</protein>
<proteinExistence type="predicted"/>
<reference evidence="1 2" key="1">
    <citation type="journal article" date="2000" name="Arch. Microbiol.">
        <title>Rhodobaca bogoriensis gen. nov. and sp. nov., an alkaliphilic purple nonsulfur bacterium from African Rift Valley soda lakes.</title>
        <authorList>
            <person name="Milford A.D."/>
            <person name="Achenbach L.A."/>
            <person name="Jung D.O."/>
            <person name="Madigan M.T."/>
        </authorList>
    </citation>
    <scope>NUCLEOTIDE SEQUENCE [LARGE SCALE GENOMIC DNA]</scope>
    <source>
        <strain evidence="1 2">2376</strain>
    </source>
</reference>
<organism evidence="1 2">
    <name type="scientific">Rhabdonatronobacter sediminivivens</name>
    <dbReference type="NCBI Taxonomy" id="2743469"/>
    <lineage>
        <taxon>Bacteria</taxon>
        <taxon>Pseudomonadati</taxon>
        <taxon>Pseudomonadota</taxon>
        <taxon>Alphaproteobacteria</taxon>
        <taxon>Rhodobacterales</taxon>
        <taxon>Paracoccaceae</taxon>
        <taxon>Rhabdonatronobacter</taxon>
    </lineage>
</organism>
<dbReference type="Pfam" id="PF06042">
    <property type="entry name" value="NTP_transf_6"/>
    <property type="match status" value="1"/>
</dbReference>
<keyword evidence="1" id="KW-0808">Transferase</keyword>
<name>A0A7Z0HYF9_9RHOB</name>
<dbReference type="PANTHER" id="PTHR39166">
    <property type="entry name" value="BLL1166 PROTEIN"/>
    <property type="match status" value="1"/>
</dbReference>
<dbReference type="EMBL" id="JACBXS010000009">
    <property type="protein sequence ID" value="NYS24616.1"/>
    <property type="molecule type" value="Genomic_DNA"/>
</dbReference>
<dbReference type="GO" id="GO:0016740">
    <property type="term" value="F:transferase activity"/>
    <property type="evidence" value="ECO:0007669"/>
    <property type="project" value="UniProtKB-KW"/>
</dbReference>
<dbReference type="PANTHER" id="PTHR39166:SF1">
    <property type="entry name" value="BLL1166 PROTEIN"/>
    <property type="match status" value="1"/>
</dbReference>
<dbReference type="RefSeq" id="WP_179905318.1">
    <property type="nucleotide sequence ID" value="NZ_JACBXS010000009.1"/>
</dbReference>
<evidence type="ECO:0000313" key="2">
    <source>
        <dbReference type="Proteomes" id="UP000529417"/>
    </source>
</evidence>